<organism evidence="1 2">
    <name type="scientific">Actinomycetospora endophytica</name>
    <dbReference type="NCBI Taxonomy" id="2291215"/>
    <lineage>
        <taxon>Bacteria</taxon>
        <taxon>Bacillati</taxon>
        <taxon>Actinomycetota</taxon>
        <taxon>Actinomycetes</taxon>
        <taxon>Pseudonocardiales</taxon>
        <taxon>Pseudonocardiaceae</taxon>
        <taxon>Actinomycetospora</taxon>
    </lineage>
</organism>
<dbReference type="Pfam" id="PF00702">
    <property type="entry name" value="Hydrolase"/>
    <property type="match status" value="1"/>
</dbReference>
<dbReference type="NCBIfam" id="TIGR01509">
    <property type="entry name" value="HAD-SF-IA-v3"/>
    <property type="match status" value="1"/>
</dbReference>
<proteinExistence type="predicted"/>
<dbReference type="GO" id="GO:0016787">
    <property type="term" value="F:hydrolase activity"/>
    <property type="evidence" value="ECO:0007669"/>
    <property type="project" value="UniProtKB-KW"/>
</dbReference>
<keyword evidence="1" id="KW-0378">Hydrolase</keyword>
<dbReference type="SFLD" id="SFLDG01129">
    <property type="entry name" value="C1.5:_HAD__Beta-PGM__Phosphata"/>
    <property type="match status" value="1"/>
</dbReference>
<dbReference type="InterPro" id="IPR023198">
    <property type="entry name" value="PGP-like_dom2"/>
</dbReference>
<dbReference type="SUPFAM" id="SSF56784">
    <property type="entry name" value="HAD-like"/>
    <property type="match status" value="1"/>
</dbReference>
<dbReference type="PANTHER" id="PTHR42896:SF2">
    <property type="entry name" value="CBBY-LIKE PROTEIN"/>
    <property type="match status" value="1"/>
</dbReference>
<dbReference type="InterPro" id="IPR006439">
    <property type="entry name" value="HAD-SF_hydro_IA"/>
</dbReference>
<evidence type="ECO:0000313" key="2">
    <source>
        <dbReference type="Proteomes" id="UP001199469"/>
    </source>
</evidence>
<dbReference type="Gene3D" id="1.10.150.240">
    <property type="entry name" value="Putative phosphatase, domain 2"/>
    <property type="match status" value="1"/>
</dbReference>
<protein>
    <submittedName>
        <fullName evidence="1">HAD-IA family hydrolase</fullName>
    </submittedName>
</protein>
<comment type="caution">
    <text evidence="1">The sequence shown here is derived from an EMBL/GenBank/DDBJ whole genome shotgun (WGS) entry which is preliminary data.</text>
</comment>
<sequence length="244" mass="26093">MSPLPAAVVFDLDGTLADTERDGHRVAFNRAFAAHGIDLFWDIEHYGCLLAVTGGRRRIVADLARRDETDDLAADETALEELAETVHRTKTRIFAEEVRRGAITARPGVRSLVADLVAHRVPVAVATTGTRAWAEPLVERLLGPGTARVTVFGDDVRALKPDPEAYLLALERLGVAAEDAVAVEDAAPGLAAARAAGLATVVVTNHYTRWHDVRGAALVREEFDDPRPLTAVALGEVLTAAQAA</sequence>
<name>A0ABS8P859_9PSEU</name>
<accession>A0ABS8P859</accession>
<reference evidence="1 2" key="1">
    <citation type="submission" date="2021-11" db="EMBL/GenBank/DDBJ databases">
        <title>Draft genome sequence of Actinomycetospora sp. SF1 isolated from the rhizosphere soil.</title>
        <authorList>
            <person name="Duangmal K."/>
            <person name="Chantavorakit T."/>
        </authorList>
    </citation>
    <scope>NUCLEOTIDE SEQUENCE [LARGE SCALE GENOMIC DNA]</scope>
    <source>
        <strain evidence="1 2">TBRC 5722</strain>
    </source>
</reference>
<dbReference type="PANTHER" id="PTHR42896">
    <property type="entry name" value="XYLULOSE-1,5-BISPHOSPHATE (XUBP) PHOSPHATASE"/>
    <property type="match status" value="1"/>
</dbReference>
<dbReference type="InterPro" id="IPR036412">
    <property type="entry name" value="HAD-like_sf"/>
</dbReference>
<dbReference type="InterPro" id="IPR044999">
    <property type="entry name" value="CbbY-like"/>
</dbReference>
<dbReference type="RefSeq" id="WP_230733915.1">
    <property type="nucleotide sequence ID" value="NZ_JAJNDB010000002.1"/>
</dbReference>
<dbReference type="PRINTS" id="PR00413">
    <property type="entry name" value="HADHALOGNASE"/>
</dbReference>
<keyword evidence="2" id="KW-1185">Reference proteome</keyword>
<dbReference type="Proteomes" id="UP001199469">
    <property type="component" value="Unassembled WGS sequence"/>
</dbReference>
<dbReference type="InterPro" id="IPR023214">
    <property type="entry name" value="HAD_sf"/>
</dbReference>
<dbReference type="Gene3D" id="3.40.50.1000">
    <property type="entry name" value="HAD superfamily/HAD-like"/>
    <property type="match status" value="1"/>
</dbReference>
<gene>
    <name evidence="1" type="ORF">LQ327_12465</name>
</gene>
<dbReference type="EMBL" id="JAJNDB010000002">
    <property type="protein sequence ID" value="MCD2194188.1"/>
    <property type="molecule type" value="Genomic_DNA"/>
</dbReference>
<evidence type="ECO:0000313" key="1">
    <source>
        <dbReference type="EMBL" id="MCD2194188.1"/>
    </source>
</evidence>
<dbReference type="SFLD" id="SFLDS00003">
    <property type="entry name" value="Haloacid_Dehalogenase"/>
    <property type="match status" value="1"/>
</dbReference>